<dbReference type="Pfam" id="PF00147">
    <property type="entry name" value="Fibrinogen_C"/>
    <property type="match status" value="1"/>
</dbReference>
<organism evidence="4 5">
    <name type="scientific">Anopheles farauti</name>
    <dbReference type="NCBI Taxonomy" id="69004"/>
    <lineage>
        <taxon>Eukaryota</taxon>
        <taxon>Metazoa</taxon>
        <taxon>Ecdysozoa</taxon>
        <taxon>Arthropoda</taxon>
        <taxon>Hexapoda</taxon>
        <taxon>Insecta</taxon>
        <taxon>Pterygota</taxon>
        <taxon>Neoptera</taxon>
        <taxon>Endopterygota</taxon>
        <taxon>Diptera</taxon>
        <taxon>Nematocera</taxon>
        <taxon>Culicoidea</taxon>
        <taxon>Culicidae</taxon>
        <taxon>Anophelinae</taxon>
        <taxon>Anopheles</taxon>
    </lineage>
</organism>
<protein>
    <recommendedName>
        <fullName evidence="3">Fibrinogen C-terminal domain-containing protein</fullName>
    </recommendedName>
</protein>
<feature type="region of interest" description="Disordered" evidence="1">
    <location>
        <begin position="112"/>
        <end position="131"/>
    </location>
</feature>
<accession>A0A182Q8X6</accession>
<feature type="chain" id="PRO_5008132478" description="Fibrinogen C-terminal domain-containing protein" evidence="2">
    <location>
        <begin position="19"/>
        <end position="361"/>
    </location>
</feature>
<reference evidence="4" key="2">
    <citation type="submission" date="2020-05" db="UniProtKB">
        <authorList>
            <consortium name="EnsemblMetazoa"/>
        </authorList>
    </citation>
    <scope>IDENTIFICATION</scope>
    <source>
        <strain evidence="4">FAR1</strain>
    </source>
</reference>
<dbReference type="InterPro" id="IPR036056">
    <property type="entry name" value="Fibrinogen-like_C"/>
</dbReference>
<evidence type="ECO:0000256" key="1">
    <source>
        <dbReference type="SAM" id="MobiDB-lite"/>
    </source>
</evidence>
<dbReference type="InterPro" id="IPR014716">
    <property type="entry name" value="Fibrinogen_a/b/g_C_1"/>
</dbReference>
<dbReference type="STRING" id="69004.A0A182Q8X6"/>
<evidence type="ECO:0000259" key="3">
    <source>
        <dbReference type="PROSITE" id="PS51406"/>
    </source>
</evidence>
<dbReference type="InterPro" id="IPR002181">
    <property type="entry name" value="Fibrinogen_a/b/g_C_dom"/>
</dbReference>
<dbReference type="SMART" id="SM00186">
    <property type="entry name" value="FBG"/>
    <property type="match status" value="1"/>
</dbReference>
<dbReference type="Gene3D" id="3.90.215.10">
    <property type="entry name" value="Gamma Fibrinogen, chain A, domain 1"/>
    <property type="match status" value="1"/>
</dbReference>
<keyword evidence="5" id="KW-1185">Reference proteome</keyword>
<reference evidence="5" key="1">
    <citation type="submission" date="2014-01" db="EMBL/GenBank/DDBJ databases">
        <title>The Genome Sequence of Anopheles farauti FAR1 (V2).</title>
        <authorList>
            <consortium name="The Broad Institute Genomics Platform"/>
            <person name="Neafsey D.E."/>
            <person name="Besansky N."/>
            <person name="Howell P."/>
            <person name="Walton C."/>
            <person name="Young S.K."/>
            <person name="Zeng Q."/>
            <person name="Gargeya S."/>
            <person name="Fitzgerald M."/>
            <person name="Haas B."/>
            <person name="Abouelleil A."/>
            <person name="Allen A.W."/>
            <person name="Alvarado L."/>
            <person name="Arachchi H.M."/>
            <person name="Berlin A.M."/>
            <person name="Chapman S.B."/>
            <person name="Gainer-Dewar J."/>
            <person name="Goldberg J."/>
            <person name="Griggs A."/>
            <person name="Gujja S."/>
            <person name="Hansen M."/>
            <person name="Howarth C."/>
            <person name="Imamovic A."/>
            <person name="Ireland A."/>
            <person name="Larimer J."/>
            <person name="McCowan C."/>
            <person name="Murphy C."/>
            <person name="Pearson M."/>
            <person name="Poon T.W."/>
            <person name="Priest M."/>
            <person name="Roberts A."/>
            <person name="Saif S."/>
            <person name="Shea T."/>
            <person name="Sisk P."/>
            <person name="Sykes S."/>
            <person name="Wortman J."/>
            <person name="Nusbaum C."/>
            <person name="Birren B."/>
        </authorList>
    </citation>
    <scope>NUCLEOTIDE SEQUENCE [LARGE SCALE GENOMIC DNA]</scope>
    <source>
        <strain evidence="5">FAR1</strain>
    </source>
</reference>
<sequence>MALKVGLCFLLLAASALGEENCFKHSEHFLSKMGVEVASLEKGVSELSSFMKDVMWNTLQMEMRLRQVRMEMDTFRQISMVASAAGSASGSASSSASASASASALAHASASAGSSTVGPSQDPTTNASTSTSSCSLQQLLKDQFKGNVLIEIKAAPASNESDVAVTDQIPLVGELTSCSAAPQTGIYRLKLTENRTIEVLCDADFEKGGWVVIQYRFNGTEEFYRNWTEYQNGFGSLREEFWLGNDNIYQLTAEKPREIAFLMEDFEGNKAVARYASFKMGNSDEKFTLKSLGTYSGSAGDSLSRNVGSKFTTYDMDNDKSSSNCALLYAAHDGKIERKHINHGFELVLVLLPIPLRARIT</sequence>
<dbReference type="PANTHER" id="PTHR19143">
    <property type="entry name" value="FIBRINOGEN/TENASCIN/ANGIOPOEITIN"/>
    <property type="match status" value="1"/>
</dbReference>
<dbReference type="AlphaFoldDB" id="A0A182Q8X6"/>
<keyword evidence="2" id="KW-0732">Signal</keyword>
<proteinExistence type="predicted"/>
<dbReference type="SUPFAM" id="SSF56496">
    <property type="entry name" value="Fibrinogen C-terminal domain-like"/>
    <property type="match status" value="1"/>
</dbReference>
<dbReference type="VEuPathDB" id="VectorBase:AFAF005403"/>
<name>A0A182Q8X6_9DIPT</name>
<evidence type="ECO:0000313" key="5">
    <source>
        <dbReference type="Proteomes" id="UP000075886"/>
    </source>
</evidence>
<dbReference type="Proteomes" id="UP000075886">
    <property type="component" value="Unassembled WGS sequence"/>
</dbReference>
<feature type="domain" description="Fibrinogen C-terminal" evidence="3">
    <location>
        <begin position="169"/>
        <end position="329"/>
    </location>
</feature>
<evidence type="ECO:0000313" key="4">
    <source>
        <dbReference type="EnsemblMetazoa" id="AFAF005403-PA"/>
    </source>
</evidence>
<evidence type="ECO:0000256" key="2">
    <source>
        <dbReference type="SAM" id="SignalP"/>
    </source>
</evidence>
<dbReference type="PANTHER" id="PTHR19143:SF327">
    <property type="entry name" value="FI21813P1-RELATED"/>
    <property type="match status" value="1"/>
</dbReference>
<dbReference type="GO" id="GO:0005615">
    <property type="term" value="C:extracellular space"/>
    <property type="evidence" value="ECO:0007669"/>
    <property type="project" value="TreeGrafter"/>
</dbReference>
<dbReference type="PROSITE" id="PS51406">
    <property type="entry name" value="FIBRINOGEN_C_2"/>
    <property type="match status" value="1"/>
</dbReference>
<dbReference type="EnsemblMetazoa" id="AFAF005403-RA">
    <property type="protein sequence ID" value="AFAF005403-PA"/>
    <property type="gene ID" value="AFAF005403"/>
</dbReference>
<dbReference type="InterPro" id="IPR050373">
    <property type="entry name" value="Fibrinogen_C-term_domain"/>
</dbReference>
<dbReference type="EMBL" id="AXCN02000684">
    <property type="status" value="NOT_ANNOTATED_CDS"/>
    <property type="molecule type" value="Genomic_DNA"/>
</dbReference>
<feature type="signal peptide" evidence="2">
    <location>
        <begin position="1"/>
        <end position="18"/>
    </location>
</feature>